<gene>
    <name evidence="8" type="ORF">N5B56_09890</name>
</gene>
<organism evidence="8 9">
    <name type="scientific">Eubacterium album</name>
    <dbReference type="NCBI Taxonomy" id="2978477"/>
    <lineage>
        <taxon>Bacteria</taxon>
        <taxon>Bacillati</taxon>
        <taxon>Bacillota</taxon>
        <taxon>Clostridia</taxon>
        <taxon>Eubacteriales</taxon>
        <taxon>Eubacteriaceae</taxon>
        <taxon>Eubacterium</taxon>
    </lineage>
</organism>
<feature type="domain" description="Pseudouridine synthase RsuA/RluA-like" evidence="7">
    <location>
        <begin position="97"/>
        <end position="256"/>
    </location>
</feature>
<evidence type="ECO:0000256" key="5">
    <source>
        <dbReference type="ARBA" id="ARBA00033164"/>
    </source>
</evidence>
<keyword evidence="9" id="KW-1185">Reference proteome</keyword>
<dbReference type="InterPro" id="IPR020103">
    <property type="entry name" value="PsdUridine_synth_cat_dom_sf"/>
</dbReference>
<evidence type="ECO:0000256" key="6">
    <source>
        <dbReference type="PROSITE-ProRule" id="PRU00182"/>
    </source>
</evidence>
<comment type="caution">
    <text evidence="8">The sequence shown here is derived from an EMBL/GenBank/DDBJ whole genome shotgun (WGS) entry which is preliminary data.</text>
</comment>
<keyword evidence="6" id="KW-0694">RNA-binding</keyword>
<dbReference type="InterPro" id="IPR036986">
    <property type="entry name" value="S4_RNA-bd_sf"/>
</dbReference>
<dbReference type="RefSeq" id="WP_118565078.1">
    <property type="nucleotide sequence ID" value="NZ_JAODBU010000008.1"/>
</dbReference>
<dbReference type="CDD" id="cd00165">
    <property type="entry name" value="S4"/>
    <property type="match status" value="1"/>
</dbReference>
<evidence type="ECO:0000256" key="2">
    <source>
        <dbReference type="ARBA" id="ARBA00010876"/>
    </source>
</evidence>
<dbReference type="EMBL" id="JAODBU010000008">
    <property type="protein sequence ID" value="MCT7399391.1"/>
    <property type="molecule type" value="Genomic_DNA"/>
</dbReference>
<evidence type="ECO:0000313" key="9">
    <source>
        <dbReference type="Proteomes" id="UP001431199"/>
    </source>
</evidence>
<dbReference type="PROSITE" id="PS50889">
    <property type="entry name" value="S4"/>
    <property type="match status" value="1"/>
</dbReference>
<comment type="similarity">
    <text evidence="2">Belongs to the pseudouridine synthase RluA family.</text>
</comment>
<evidence type="ECO:0000256" key="3">
    <source>
        <dbReference type="ARBA" id="ARBA00023235"/>
    </source>
</evidence>
<protein>
    <recommendedName>
        <fullName evidence="4">RNA pseudouridylate synthase</fullName>
    </recommendedName>
    <alternativeName>
        <fullName evidence="5">RNA-uridine isomerase</fullName>
    </alternativeName>
</protein>
<accession>A0ABT2M3C1</accession>
<dbReference type="InterPro" id="IPR050188">
    <property type="entry name" value="RluA_PseudoU_synthase"/>
</dbReference>
<comment type="catalytic activity">
    <reaction evidence="1">
        <text>a uridine in RNA = a pseudouridine in RNA</text>
        <dbReference type="Rhea" id="RHEA:48348"/>
        <dbReference type="Rhea" id="RHEA-COMP:12068"/>
        <dbReference type="Rhea" id="RHEA-COMP:12069"/>
        <dbReference type="ChEBI" id="CHEBI:65314"/>
        <dbReference type="ChEBI" id="CHEBI:65315"/>
    </reaction>
</comment>
<reference evidence="8" key="1">
    <citation type="submission" date="2022-09" db="EMBL/GenBank/DDBJ databases">
        <title>Eubacterium sp. LFL-14 isolated from human feces.</title>
        <authorList>
            <person name="Liu F."/>
        </authorList>
    </citation>
    <scope>NUCLEOTIDE SEQUENCE</scope>
    <source>
        <strain evidence="8">LFL-14</strain>
    </source>
</reference>
<keyword evidence="3" id="KW-0413">Isomerase</keyword>
<dbReference type="Pfam" id="PF00849">
    <property type="entry name" value="PseudoU_synth_2"/>
    <property type="match status" value="1"/>
</dbReference>
<proteinExistence type="inferred from homology"/>
<name>A0ABT2M3C1_9FIRM</name>
<dbReference type="PROSITE" id="PS01129">
    <property type="entry name" value="PSI_RLU"/>
    <property type="match status" value="1"/>
</dbReference>
<dbReference type="CDD" id="cd02869">
    <property type="entry name" value="PseudoU_synth_RluA_like"/>
    <property type="match status" value="1"/>
</dbReference>
<evidence type="ECO:0000256" key="1">
    <source>
        <dbReference type="ARBA" id="ARBA00000073"/>
    </source>
</evidence>
<sequence>MREIIINKNEAGQRFDKLLFKYFNAAPASFVYKMLRKKNITLNNKKSDGKDKLAVGDCVKIFMTDETIDKFRSSKNIEASGKATHKFSLDVVYEDENVIIVNKPAGVLSQKAKKNDISMNEYIIEYLLDTKQLSENELETFKPGICNRLDRNTSGLLIAGKSLLGLQVMSDMLKDRTFGKYYITVVSGEINGKTKIKGYLTKDSKSNKVKIYDKPLKESSYIETEYECLKTNGKYTILKVKLITGKPHQIRAHLASVRHPIIGDTKYGRADINEIFRKKCGVKYQLLHAWQLKFDEMPDELKKLKQKTFEAKIPQLFENVFSEIGLNL</sequence>
<dbReference type="Proteomes" id="UP001431199">
    <property type="component" value="Unassembled WGS sequence"/>
</dbReference>
<evidence type="ECO:0000313" key="8">
    <source>
        <dbReference type="EMBL" id="MCT7399391.1"/>
    </source>
</evidence>
<dbReference type="PANTHER" id="PTHR21600:SF83">
    <property type="entry name" value="PSEUDOURIDYLATE SYNTHASE RPUSD4, MITOCHONDRIAL"/>
    <property type="match status" value="1"/>
</dbReference>
<evidence type="ECO:0000256" key="4">
    <source>
        <dbReference type="ARBA" id="ARBA00031870"/>
    </source>
</evidence>
<dbReference type="PANTHER" id="PTHR21600">
    <property type="entry name" value="MITOCHONDRIAL RNA PSEUDOURIDINE SYNTHASE"/>
    <property type="match status" value="1"/>
</dbReference>
<dbReference type="SUPFAM" id="SSF55120">
    <property type="entry name" value="Pseudouridine synthase"/>
    <property type="match status" value="1"/>
</dbReference>
<dbReference type="Gene3D" id="3.30.2350.10">
    <property type="entry name" value="Pseudouridine synthase"/>
    <property type="match status" value="1"/>
</dbReference>
<dbReference type="Gene3D" id="3.10.290.10">
    <property type="entry name" value="RNA-binding S4 domain"/>
    <property type="match status" value="1"/>
</dbReference>
<dbReference type="InterPro" id="IPR006224">
    <property type="entry name" value="PsdUridine_synth_RluA-like_CS"/>
</dbReference>
<dbReference type="InterPro" id="IPR006145">
    <property type="entry name" value="PsdUridine_synth_RsuA/RluA"/>
</dbReference>
<evidence type="ECO:0000259" key="7">
    <source>
        <dbReference type="Pfam" id="PF00849"/>
    </source>
</evidence>